<proteinExistence type="predicted"/>
<protein>
    <recommendedName>
        <fullName evidence="4">Type II secretion system protein</fullName>
    </recommendedName>
</protein>
<evidence type="ECO:0000313" key="3">
    <source>
        <dbReference type="Proteomes" id="UP000231542"/>
    </source>
</evidence>
<sequence>MTLIRKNEKGITLAELVVYLGISGLVTLILTSFLVQSTKQRIETNNQQLAQHTTRQVLEKMSHSLRNAYDVDVLAGGDGINIYSKIYSISGDPQTEITTYRVIDEKIYYDETLGLLPDFSELKPITDEGIIVNAVQFRKISSSLKIEMQITKGNREATLDSTIFFRQQNI</sequence>
<comment type="caution">
    <text evidence="2">The sequence shown here is derived from an EMBL/GenBank/DDBJ whole genome shotgun (WGS) entry which is preliminary data.</text>
</comment>
<reference evidence="2 3" key="1">
    <citation type="submission" date="2017-09" db="EMBL/GenBank/DDBJ databases">
        <title>Depth-based differentiation of microbial function through sediment-hosted aquifers and enrichment of novel symbionts in the deep terrestrial subsurface.</title>
        <authorList>
            <person name="Probst A.J."/>
            <person name="Ladd B."/>
            <person name="Jarett J.K."/>
            <person name="Geller-Mcgrath D.E."/>
            <person name="Sieber C.M."/>
            <person name="Emerson J.B."/>
            <person name="Anantharaman K."/>
            <person name="Thomas B.C."/>
            <person name="Malmstrom R."/>
            <person name="Stieglmeier M."/>
            <person name="Klingl A."/>
            <person name="Woyke T."/>
            <person name="Ryan C.M."/>
            <person name="Banfield J.F."/>
        </authorList>
    </citation>
    <scope>NUCLEOTIDE SEQUENCE [LARGE SCALE GENOMIC DNA]</scope>
    <source>
        <strain evidence="2">CG08_land_8_20_14_0_20_40_16</strain>
    </source>
</reference>
<organism evidence="2 3">
    <name type="scientific">Candidatus Kerfeldbacteria bacterium CG08_land_8_20_14_0_20_40_16</name>
    <dbReference type="NCBI Taxonomy" id="2014244"/>
    <lineage>
        <taxon>Bacteria</taxon>
        <taxon>Candidatus Kerfeldiibacteriota</taxon>
    </lineage>
</organism>
<dbReference type="EMBL" id="PEXU01000011">
    <property type="protein sequence ID" value="PIS42928.1"/>
    <property type="molecule type" value="Genomic_DNA"/>
</dbReference>
<keyword evidence="1" id="KW-0472">Membrane</keyword>
<keyword evidence="1" id="KW-0812">Transmembrane</keyword>
<accession>A0A2H0YWQ2</accession>
<keyword evidence="1" id="KW-1133">Transmembrane helix</keyword>
<gene>
    <name evidence="2" type="ORF">COT24_00830</name>
</gene>
<feature type="transmembrane region" description="Helical" evidence="1">
    <location>
        <begin position="12"/>
        <end position="35"/>
    </location>
</feature>
<dbReference type="AlphaFoldDB" id="A0A2H0YWQ2"/>
<evidence type="ECO:0000256" key="1">
    <source>
        <dbReference type="SAM" id="Phobius"/>
    </source>
</evidence>
<name>A0A2H0YWQ2_9BACT</name>
<evidence type="ECO:0008006" key="4">
    <source>
        <dbReference type="Google" id="ProtNLM"/>
    </source>
</evidence>
<evidence type="ECO:0000313" key="2">
    <source>
        <dbReference type="EMBL" id="PIS42928.1"/>
    </source>
</evidence>
<dbReference type="Proteomes" id="UP000231542">
    <property type="component" value="Unassembled WGS sequence"/>
</dbReference>